<keyword evidence="1" id="KW-0812">Transmembrane</keyword>
<reference evidence="2 3" key="1">
    <citation type="submission" date="2016-08" db="EMBL/GenBank/DDBJ databases">
        <title>Campylobacter species from sea mammals.</title>
        <authorList>
            <person name="Gilbert M.J."/>
            <person name="Byrne B.A."/>
            <person name="Zomer A.L."/>
            <person name="Wagenaar J.A."/>
        </authorList>
    </citation>
    <scope>NUCLEOTIDE SEQUENCE [LARGE SCALE GENOMIC DNA]</scope>
    <source>
        <strain evidence="2 3">1105248</strain>
    </source>
</reference>
<protein>
    <submittedName>
        <fullName evidence="2">Uncharacterized protein</fullName>
    </submittedName>
</protein>
<organism evidence="2 3">
    <name type="scientific">Campylobacter pinnipediorum subsp. pinnipediorum</name>
    <dbReference type="NCBI Taxonomy" id="1660067"/>
    <lineage>
        <taxon>Bacteria</taxon>
        <taxon>Pseudomonadati</taxon>
        <taxon>Campylobacterota</taxon>
        <taxon>Epsilonproteobacteria</taxon>
        <taxon>Campylobacterales</taxon>
        <taxon>Campylobacteraceae</taxon>
        <taxon>Campylobacter</taxon>
    </lineage>
</organism>
<accession>A0AAX0LBB9</accession>
<sequence>MFHLQVLLLWFTKKEKLVLFGLNIWLFNDKLFLSKECFIKLNYSFLLVFGLGDFFFLISSFIL</sequence>
<name>A0AAX0LBB9_9BACT</name>
<evidence type="ECO:0000313" key="3">
    <source>
        <dbReference type="Proteomes" id="UP000189728"/>
    </source>
</evidence>
<dbReference type="EMBL" id="MCRK01000024">
    <property type="protein sequence ID" value="OPA78874.1"/>
    <property type="molecule type" value="Genomic_DNA"/>
</dbReference>
<dbReference type="AlphaFoldDB" id="A0AAX0LBB9"/>
<keyword evidence="1" id="KW-1133">Transmembrane helix</keyword>
<dbReference type="Proteomes" id="UP000189728">
    <property type="component" value="Unassembled WGS sequence"/>
</dbReference>
<gene>
    <name evidence="2" type="ORF">BFG04_02280</name>
</gene>
<proteinExistence type="predicted"/>
<comment type="caution">
    <text evidence="2">The sequence shown here is derived from an EMBL/GenBank/DDBJ whole genome shotgun (WGS) entry which is preliminary data.</text>
</comment>
<evidence type="ECO:0000313" key="2">
    <source>
        <dbReference type="EMBL" id="OPA78874.1"/>
    </source>
</evidence>
<evidence type="ECO:0000256" key="1">
    <source>
        <dbReference type="SAM" id="Phobius"/>
    </source>
</evidence>
<feature type="transmembrane region" description="Helical" evidence="1">
    <location>
        <begin position="45"/>
        <end position="62"/>
    </location>
</feature>
<keyword evidence="1" id="KW-0472">Membrane</keyword>